<evidence type="ECO:0000256" key="2">
    <source>
        <dbReference type="ARBA" id="ARBA00007467"/>
    </source>
</evidence>
<sequence>MNESILNSTVTPNNSPKKQSAESSEEYESAEEGGNESRVLINRTPSEGSVSSYASAQREKWRNLIAYWFLGLTNNFGYVIMLSAAHDILSNDFANQTITVPHGTMAQGNWSHVQSLNGMESNPRDCNLLSTGTVLLADIIPSLVIKVMAPFIPFFVHIRIGSCVFLSLLSLLLVGTAVNSSMALLGVVFASASSGIGETTFLAYSAYYHQDVVSTWSSGTGGAGVFGALSYAGLTSLGLTPRQSILFMLIVPLIMCISFWNVLEHPTHMRCCSSDNRFFTNQYNQIQEPFPVRVPINSPTLTFDEKLKMIPSLLRFMAPLASVYTAEYLINQGLSELLYFPSESSWISHEQQYRWYQVLYQVGVLISRSSVNLLYIQKIWITTVLQWINVLLFLTAAIYWWFGTIWLAFTLILWEGLLGGAAYVNTFYKLSKEVPPEEKEFAMQMTSMSDTFGITIAGFLAIPLHNAICKLPVYRI</sequence>
<feature type="transmembrane region" description="Helical" evidence="7">
    <location>
        <begin position="128"/>
        <end position="149"/>
    </location>
</feature>
<dbReference type="PANTHER" id="PTHR10981">
    <property type="entry name" value="BATTENIN"/>
    <property type="match status" value="1"/>
</dbReference>
<comment type="subcellular location">
    <subcellularLocation>
        <location evidence="1">Endomembrane system</location>
        <topology evidence="1">Multi-pass membrane protein</topology>
    </subcellularLocation>
    <subcellularLocation>
        <location evidence="7">Lysosome membrane</location>
        <topology evidence="7">Multi-pass membrane protein</topology>
    </subcellularLocation>
</comment>
<feature type="compositionally biased region" description="Acidic residues" evidence="8">
    <location>
        <begin position="23"/>
        <end position="34"/>
    </location>
</feature>
<dbReference type="InterPro" id="IPR003492">
    <property type="entry name" value="Battenin_disease_Cln3"/>
</dbReference>
<feature type="transmembrane region" description="Helical" evidence="7">
    <location>
        <begin position="184"/>
        <end position="207"/>
    </location>
</feature>
<feature type="compositionally biased region" description="Polar residues" evidence="8">
    <location>
        <begin position="1"/>
        <end position="18"/>
    </location>
</feature>
<dbReference type="GO" id="GO:0005765">
    <property type="term" value="C:lysosomal membrane"/>
    <property type="evidence" value="ECO:0007669"/>
    <property type="project" value="UniProtKB-SubCell"/>
</dbReference>
<keyword evidence="3" id="KW-0813">Transport</keyword>
<feature type="region of interest" description="Disordered" evidence="8">
    <location>
        <begin position="1"/>
        <end position="43"/>
    </location>
</feature>
<dbReference type="PANTHER" id="PTHR10981:SF0">
    <property type="entry name" value="BATTENIN"/>
    <property type="match status" value="1"/>
</dbReference>
<dbReference type="GO" id="GO:0051453">
    <property type="term" value="P:regulation of intracellular pH"/>
    <property type="evidence" value="ECO:0007669"/>
    <property type="project" value="TreeGrafter"/>
</dbReference>
<dbReference type="InterPro" id="IPR018460">
    <property type="entry name" value="Battenin_disease_Cln3_subgr"/>
</dbReference>
<evidence type="ECO:0000256" key="4">
    <source>
        <dbReference type="ARBA" id="ARBA00022692"/>
    </source>
</evidence>
<accession>A0A5N5SW90</accession>
<evidence type="ECO:0000256" key="7">
    <source>
        <dbReference type="RuleBase" id="RU361113"/>
    </source>
</evidence>
<evidence type="ECO:0000256" key="3">
    <source>
        <dbReference type="ARBA" id="ARBA00022448"/>
    </source>
</evidence>
<evidence type="ECO:0000256" key="5">
    <source>
        <dbReference type="ARBA" id="ARBA00022989"/>
    </source>
</evidence>
<proteinExistence type="inferred from homology"/>
<dbReference type="FunFam" id="1.20.1250.20:FF:000427">
    <property type="entry name" value="Battenin"/>
    <property type="match status" value="1"/>
</dbReference>
<reference evidence="9 10" key="1">
    <citation type="journal article" date="2019" name="PLoS Biol.">
        <title>Sex chromosomes control vertical transmission of feminizing Wolbachia symbionts in an isopod.</title>
        <authorList>
            <person name="Becking T."/>
            <person name="Chebbi M.A."/>
            <person name="Giraud I."/>
            <person name="Moumen B."/>
            <person name="Laverre T."/>
            <person name="Caubet Y."/>
            <person name="Peccoud J."/>
            <person name="Gilbert C."/>
            <person name="Cordaux R."/>
        </authorList>
    </citation>
    <scope>NUCLEOTIDE SEQUENCE [LARGE SCALE GENOMIC DNA]</scope>
    <source>
        <strain evidence="9">ANa2</strain>
        <tissue evidence="9">Whole body excluding digestive tract and cuticle</tissue>
    </source>
</reference>
<keyword evidence="4 7" id="KW-0812">Transmembrane</keyword>
<evidence type="ECO:0000313" key="9">
    <source>
        <dbReference type="EMBL" id="KAB7498178.1"/>
    </source>
</evidence>
<keyword evidence="5 7" id="KW-1133">Transmembrane helix</keyword>
<dbReference type="InterPro" id="IPR036259">
    <property type="entry name" value="MFS_trans_sf"/>
</dbReference>
<dbReference type="PRINTS" id="PR01315">
    <property type="entry name" value="BATTENIN"/>
</dbReference>
<dbReference type="Proteomes" id="UP000326759">
    <property type="component" value="Unassembled WGS sequence"/>
</dbReference>
<dbReference type="PIRSF" id="PIRSF015974">
    <property type="entry name" value="CLN3_BTN1"/>
    <property type="match status" value="1"/>
</dbReference>
<keyword evidence="7" id="KW-0458">Lysosome</keyword>
<dbReference type="AlphaFoldDB" id="A0A5N5SW90"/>
<feature type="transmembrane region" description="Helical" evidence="7">
    <location>
        <begin position="219"/>
        <end position="239"/>
    </location>
</feature>
<dbReference type="SUPFAM" id="SSF103473">
    <property type="entry name" value="MFS general substrate transporter"/>
    <property type="match status" value="1"/>
</dbReference>
<evidence type="ECO:0000256" key="8">
    <source>
        <dbReference type="SAM" id="MobiDB-lite"/>
    </source>
</evidence>
<comment type="similarity">
    <text evidence="2 7">Belongs to the battenin family.</text>
</comment>
<comment type="caution">
    <text evidence="9">The sequence shown here is derived from an EMBL/GenBank/DDBJ whole genome shotgun (WGS) entry which is preliminary data.</text>
</comment>
<dbReference type="Pfam" id="PF02487">
    <property type="entry name" value="CLN3"/>
    <property type="match status" value="1"/>
</dbReference>
<organism evidence="9 10">
    <name type="scientific">Armadillidium nasatum</name>
    <dbReference type="NCBI Taxonomy" id="96803"/>
    <lineage>
        <taxon>Eukaryota</taxon>
        <taxon>Metazoa</taxon>
        <taxon>Ecdysozoa</taxon>
        <taxon>Arthropoda</taxon>
        <taxon>Crustacea</taxon>
        <taxon>Multicrustacea</taxon>
        <taxon>Malacostraca</taxon>
        <taxon>Eumalacostraca</taxon>
        <taxon>Peracarida</taxon>
        <taxon>Isopoda</taxon>
        <taxon>Oniscidea</taxon>
        <taxon>Crinocheta</taxon>
        <taxon>Armadillidiidae</taxon>
        <taxon>Armadillidium</taxon>
    </lineage>
</organism>
<protein>
    <recommendedName>
        <fullName evidence="7">Battenin</fullName>
    </recommendedName>
</protein>
<name>A0A5N5SW90_9CRUS</name>
<dbReference type="GO" id="GO:0007040">
    <property type="term" value="P:lysosome organization"/>
    <property type="evidence" value="ECO:0007669"/>
    <property type="project" value="TreeGrafter"/>
</dbReference>
<feature type="transmembrane region" description="Helical" evidence="7">
    <location>
        <begin position="449"/>
        <end position="468"/>
    </location>
</feature>
<gene>
    <name evidence="9" type="primary">CLN3</name>
    <name evidence="9" type="ORF">Anas_04378</name>
</gene>
<dbReference type="OrthoDB" id="5965864at2759"/>
<feature type="transmembrane region" description="Helical" evidence="7">
    <location>
        <begin position="245"/>
        <end position="263"/>
    </location>
</feature>
<keyword evidence="10" id="KW-1185">Reference proteome</keyword>
<feature type="transmembrane region" description="Helical" evidence="7">
    <location>
        <begin position="156"/>
        <end position="178"/>
    </location>
</feature>
<evidence type="ECO:0000313" key="10">
    <source>
        <dbReference type="Proteomes" id="UP000326759"/>
    </source>
</evidence>
<feature type="transmembrane region" description="Helical" evidence="7">
    <location>
        <begin position="65"/>
        <end position="85"/>
    </location>
</feature>
<feature type="transmembrane region" description="Helical" evidence="7">
    <location>
        <begin position="379"/>
        <end position="402"/>
    </location>
</feature>
<evidence type="ECO:0000256" key="1">
    <source>
        <dbReference type="ARBA" id="ARBA00004127"/>
    </source>
</evidence>
<dbReference type="GO" id="GO:0012505">
    <property type="term" value="C:endomembrane system"/>
    <property type="evidence" value="ECO:0007669"/>
    <property type="project" value="UniProtKB-SubCell"/>
</dbReference>
<evidence type="ECO:0000256" key="6">
    <source>
        <dbReference type="ARBA" id="ARBA00023136"/>
    </source>
</evidence>
<keyword evidence="6 7" id="KW-0472">Membrane</keyword>
<dbReference type="EMBL" id="SEYY01019511">
    <property type="protein sequence ID" value="KAB7498178.1"/>
    <property type="molecule type" value="Genomic_DNA"/>
</dbReference>